<proteinExistence type="predicted"/>
<dbReference type="InterPro" id="IPR046540">
    <property type="entry name" value="DMFA2_C"/>
</dbReference>
<protein>
    <recommendedName>
        <fullName evidence="1">N,N-dimethylformamidase beta subunit-like C-terminal domain-containing protein</fullName>
    </recommendedName>
</protein>
<feature type="domain" description="N,N-dimethylformamidase beta subunit-like C-terminal" evidence="1">
    <location>
        <begin position="107"/>
        <end position="415"/>
    </location>
</feature>
<sequence length="442" mass="49734">MKRRHRLPVLSFTLIFMFFIYSCSKKDGVAKGDIYNDKSIVNGYVDKQSYLPGDSAKLYVSANRTYQDTMLFVYDMYGRVRFTIKFNKIFTQDPQGETPYEDGFHYTDPVAFKIPADIKSGVYLIANQVPVIVKSPAKEIADFTIVYPLNTENAYCETGRRSLYTVPVAKKVSFLRPIPFSVYAEGFLKWVIKQNYSYNVISDMDLDDYNNFKGKVVIIIGHSEYWSRKARRNFDRFVAEGKNALVLSGNTMWWQVRYSDDGTQLICYKGSGEPPVPDSLKTVLWAGNYLKYPIVQSIGCDFDRGGYGVPVKNEGWNGFKIVQPNSPLLSGLNMKKGDVISCPSNEYDGAPVKGFDAEGTPIIDNNELKFNKVELVGYDFGFRSVKTVATAIVFKKTVSSGTIVNIPSTNWCTAASFGKEHVVKVTKNAIDGLVKGNDMFTK</sequence>
<evidence type="ECO:0000313" key="3">
    <source>
        <dbReference type="Proteomes" id="UP000198984"/>
    </source>
</evidence>
<keyword evidence="3" id="KW-1185">Reference proteome</keyword>
<evidence type="ECO:0000313" key="2">
    <source>
        <dbReference type="EMBL" id="SEL01275.1"/>
    </source>
</evidence>
<name>A0A1H7LS31_9BACT</name>
<reference evidence="2 3" key="1">
    <citation type="submission" date="2016-10" db="EMBL/GenBank/DDBJ databases">
        <authorList>
            <person name="de Groot N.N."/>
        </authorList>
    </citation>
    <scope>NUCLEOTIDE SEQUENCE [LARGE SCALE GENOMIC DNA]</scope>
    <source>
        <strain evidence="2 3">DSM 21039</strain>
    </source>
</reference>
<dbReference type="EMBL" id="FOBB01000001">
    <property type="protein sequence ID" value="SEL01275.1"/>
    <property type="molecule type" value="Genomic_DNA"/>
</dbReference>
<dbReference type="STRING" id="573321.SAMN04488505_1011314"/>
<evidence type="ECO:0000259" key="1">
    <source>
        <dbReference type="Pfam" id="PF20254"/>
    </source>
</evidence>
<dbReference type="AlphaFoldDB" id="A0A1H7LS31"/>
<dbReference type="Pfam" id="PF20254">
    <property type="entry name" value="DMFA2_C"/>
    <property type="match status" value="1"/>
</dbReference>
<accession>A0A1H7LS31</accession>
<dbReference type="RefSeq" id="WP_089907714.1">
    <property type="nucleotide sequence ID" value="NZ_FOBB01000001.1"/>
</dbReference>
<organism evidence="2 3">
    <name type="scientific">Chitinophaga rupis</name>
    <dbReference type="NCBI Taxonomy" id="573321"/>
    <lineage>
        <taxon>Bacteria</taxon>
        <taxon>Pseudomonadati</taxon>
        <taxon>Bacteroidota</taxon>
        <taxon>Chitinophagia</taxon>
        <taxon>Chitinophagales</taxon>
        <taxon>Chitinophagaceae</taxon>
        <taxon>Chitinophaga</taxon>
    </lineage>
</organism>
<gene>
    <name evidence="2" type="ORF">SAMN04488505_1011314</name>
</gene>
<dbReference type="PROSITE" id="PS51257">
    <property type="entry name" value="PROKAR_LIPOPROTEIN"/>
    <property type="match status" value="1"/>
</dbReference>
<dbReference type="Proteomes" id="UP000198984">
    <property type="component" value="Unassembled WGS sequence"/>
</dbReference>
<dbReference type="OrthoDB" id="505641at2"/>